<feature type="domain" description="Response regulatory" evidence="3">
    <location>
        <begin position="6"/>
        <end position="122"/>
    </location>
</feature>
<dbReference type="SMART" id="SM00448">
    <property type="entry name" value="REC"/>
    <property type="match status" value="1"/>
</dbReference>
<comment type="caution">
    <text evidence="4">The sequence shown here is derived from an EMBL/GenBank/DDBJ whole genome shotgun (WGS) entry which is preliminary data.</text>
</comment>
<dbReference type="PANTHER" id="PTHR43214:SF43">
    <property type="entry name" value="TWO-COMPONENT RESPONSE REGULATOR"/>
    <property type="match status" value="1"/>
</dbReference>
<dbReference type="SUPFAM" id="SSF52172">
    <property type="entry name" value="CheY-like"/>
    <property type="match status" value="1"/>
</dbReference>
<evidence type="ECO:0000313" key="5">
    <source>
        <dbReference type="Proteomes" id="UP001207408"/>
    </source>
</evidence>
<gene>
    <name evidence="4" type="ORF">OM074_20140</name>
</gene>
<dbReference type="PANTHER" id="PTHR43214">
    <property type="entry name" value="TWO-COMPONENT RESPONSE REGULATOR"/>
    <property type="match status" value="1"/>
</dbReference>
<dbReference type="InterPro" id="IPR039420">
    <property type="entry name" value="WalR-like"/>
</dbReference>
<dbReference type="RefSeq" id="WP_301202450.1">
    <property type="nucleotide sequence ID" value="NZ_JAPDPI010000072.1"/>
</dbReference>
<dbReference type="Pfam" id="PF00072">
    <property type="entry name" value="Response_reg"/>
    <property type="match status" value="1"/>
</dbReference>
<dbReference type="GO" id="GO:0000160">
    <property type="term" value="P:phosphorelay signal transduction system"/>
    <property type="evidence" value="ECO:0007669"/>
    <property type="project" value="InterPro"/>
</dbReference>
<evidence type="ECO:0000256" key="1">
    <source>
        <dbReference type="ARBA" id="ARBA00023125"/>
    </source>
</evidence>
<dbReference type="AlphaFoldDB" id="A0AAE3MI47"/>
<sequence length="134" mass="15170">MERSIKVIIVDDSPMAIEGVKVLLEPYKNFNVIDVFCNGKEVIDSDNLVNADLIIMDIEMPVLGGIETAKHINYMYPNIKLLALTMYQHKLYLKDIIGSGFNGFVNKGSMTEDLINVIFEVLSNKRSYPKDIKI</sequence>
<dbReference type="InterPro" id="IPR058245">
    <property type="entry name" value="NreC/VraR/RcsB-like_REC"/>
</dbReference>
<keyword evidence="1" id="KW-0238">DNA-binding</keyword>
<protein>
    <submittedName>
        <fullName evidence="4">Response regulator transcription factor</fullName>
    </submittedName>
</protein>
<dbReference type="Proteomes" id="UP001207408">
    <property type="component" value="Unassembled WGS sequence"/>
</dbReference>
<dbReference type="PROSITE" id="PS50110">
    <property type="entry name" value="RESPONSE_REGULATORY"/>
    <property type="match status" value="1"/>
</dbReference>
<dbReference type="CDD" id="cd17535">
    <property type="entry name" value="REC_NarL-like"/>
    <property type="match status" value="1"/>
</dbReference>
<dbReference type="InterPro" id="IPR011006">
    <property type="entry name" value="CheY-like_superfamily"/>
</dbReference>
<evidence type="ECO:0000313" key="4">
    <source>
        <dbReference type="EMBL" id="MCW3807944.1"/>
    </source>
</evidence>
<feature type="modified residue" description="4-aspartylphosphate" evidence="2">
    <location>
        <position position="57"/>
    </location>
</feature>
<dbReference type="Gene3D" id="3.40.50.2300">
    <property type="match status" value="1"/>
</dbReference>
<organism evidence="4 5">
    <name type="scientific">Plebeiibacterium marinum</name>
    <dbReference type="NCBI Taxonomy" id="2992111"/>
    <lineage>
        <taxon>Bacteria</taxon>
        <taxon>Pseudomonadati</taxon>
        <taxon>Bacteroidota</taxon>
        <taxon>Bacteroidia</taxon>
        <taxon>Marinilabiliales</taxon>
        <taxon>Marinilabiliaceae</taxon>
        <taxon>Plebeiibacterium</taxon>
    </lineage>
</organism>
<evidence type="ECO:0000259" key="3">
    <source>
        <dbReference type="PROSITE" id="PS50110"/>
    </source>
</evidence>
<evidence type="ECO:0000256" key="2">
    <source>
        <dbReference type="PROSITE-ProRule" id="PRU00169"/>
    </source>
</evidence>
<keyword evidence="2" id="KW-0597">Phosphoprotein</keyword>
<name>A0AAE3MI47_9BACT</name>
<proteinExistence type="predicted"/>
<dbReference type="EMBL" id="JAPDPI010000072">
    <property type="protein sequence ID" value="MCW3807944.1"/>
    <property type="molecule type" value="Genomic_DNA"/>
</dbReference>
<reference evidence="4" key="1">
    <citation type="submission" date="2022-10" db="EMBL/GenBank/DDBJ databases">
        <authorList>
            <person name="Yu W.X."/>
        </authorList>
    </citation>
    <scope>NUCLEOTIDE SEQUENCE</scope>
    <source>
        <strain evidence="4">D04</strain>
    </source>
</reference>
<dbReference type="InterPro" id="IPR001789">
    <property type="entry name" value="Sig_transdc_resp-reg_receiver"/>
</dbReference>
<dbReference type="GO" id="GO:0003677">
    <property type="term" value="F:DNA binding"/>
    <property type="evidence" value="ECO:0007669"/>
    <property type="project" value="UniProtKB-KW"/>
</dbReference>
<keyword evidence="5" id="KW-1185">Reference proteome</keyword>
<accession>A0AAE3MI47</accession>